<evidence type="ECO:0000313" key="2">
    <source>
        <dbReference type="EMBL" id="MFD2692241.1"/>
    </source>
</evidence>
<keyword evidence="3" id="KW-1185">Reference proteome</keyword>
<organism evidence="2 3">
    <name type="scientific">Sporolactobacillus shoreicorticis</name>
    <dbReference type="NCBI Taxonomy" id="1923877"/>
    <lineage>
        <taxon>Bacteria</taxon>
        <taxon>Bacillati</taxon>
        <taxon>Bacillota</taxon>
        <taxon>Bacilli</taxon>
        <taxon>Bacillales</taxon>
        <taxon>Sporolactobacillaceae</taxon>
        <taxon>Sporolactobacillus</taxon>
    </lineage>
</organism>
<dbReference type="EC" id="2.3.-.-" evidence="2"/>
<dbReference type="Gene3D" id="3.40.630.30">
    <property type="match status" value="1"/>
</dbReference>
<sequence length="193" mass="22799">MQIRQYRTDDEEGWLRCCVLSFLHTAYYDNVLQQKKTYDHPSIELVAVDNGKIVGLIDIECEQEIKTICVQCSSLGGMIWHLAVHPDFQQQGIGRQLLLEAEKRLKARNINQLEAYTRDDEWVNSWYQKNDFHQVNHYLHVFMENDELNGAIESSLEKVRPISCFAHYTGEKEEMIKKKFGRVHECRCYRKDI</sequence>
<dbReference type="RefSeq" id="WP_253058659.1">
    <property type="nucleotide sequence ID" value="NZ_JAMXWM010000003.1"/>
</dbReference>
<comment type="caution">
    <text evidence="2">The sequence shown here is derived from an EMBL/GenBank/DDBJ whole genome shotgun (WGS) entry which is preliminary data.</text>
</comment>
<dbReference type="EMBL" id="JBHUMQ010000001">
    <property type="protein sequence ID" value="MFD2692241.1"/>
    <property type="molecule type" value="Genomic_DNA"/>
</dbReference>
<proteinExistence type="predicted"/>
<evidence type="ECO:0000313" key="3">
    <source>
        <dbReference type="Proteomes" id="UP001597399"/>
    </source>
</evidence>
<reference evidence="3" key="1">
    <citation type="journal article" date="2019" name="Int. J. Syst. Evol. Microbiol.">
        <title>The Global Catalogue of Microorganisms (GCM) 10K type strain sequencing project: providing services to taxonomists for standard genome sequencing and annotation.</title>
        <authorList>
            <consortium name="The Broad Institute Genomics Platform"/>
            <consortium name="The Broad Institute Genome Sequencing Center for Infectious Disease"/>
            <person name="Wu L."/>
            <person name="Ma J."/>
        </authorList>
    </citation>
    <scope>NUCLEOTIDE SEQUENCE [LARGE SCALE GENOMIC DNA]</scope>
    <source>
        <strain evidence="3">TISTR 2466</strain>
    </source>
</reference>
<dbReference type="PROSITE" id="PS51186">
    <property type="entry name" value="GNAT"/>
    <property type="match status" value="1"/>
</dbReference>
<evidence type="ECO:0000259" key="1">
    <source>
        <dbReference type="PROSITE" id="PS51186"/>
    </source>
</evidence>
<protein>
    <submittedName>
        <fullName evidence="2">GNAT family N-acetyltransferase</fullName>
        <ecNumber evidence="2">2.3.-.-</ecNumber>
    </submittedName>
</protein>
<gene>
    <name evidence="2" type="ORF">ACFSUE_01080</name>
</gene>
<dbReference type="InterPro" id="IPR000182">
    <property type="entry name" value="GNAT_dom"/>
</dbReference>
<dbReference type="CDD" id="cd04301">
    <property type="entry name" value="NAT_SF"/>
    <property type="match status" value="1"/>
</dbReference>
<accession>A0ABW5RXN8</accession>
<dbReference type="InterPro" id="IPR016181">
    <property type="entry name" value="Acyl_CoA_acyltransferase"/>
</dbReference>
<dbReference type="SUPFAM" id="SSF55729">
    <property type="entry name" value="Acyl-CoA N-acyltransferases (Nat)"/>
    <property type="match status" value="1"/>
</dbReference>
<dbReference type="GO" id="GO:0016746">
    <property type="term" value="F:acyltransferase activity"/>
    <property type="evidence" value="ECO:0007669"/>
    <property type="project" value="UniProtKB-KW"/>
</dbReference>
<feature type="domain" description="N-acetyltransferase" evidence="1">
    <location>
        <begin position="1"/>
        <end position="171"/>
    </location>
</feature>
<dbReference type="Pfam" id="PF13508">
    <property type="entry name" value="Acetyltransf_7"/>
    <property type="match status" value="1"/>
</dbReference>
<name>A0ABW5RXN8_9BACL</name>
<dbReference type="Proteomes" id="UP001597399">
    <property type="component" value="Unassembled WGS sequence"/>
</dbReference>
<keyword evidence="2" id="KW-0808">Transferase</keyword>
<keyword evidence="2" id="KW-0012">Acyltransferase</keyword>